<protein>
    <submittedName>
        <fullName evidence="3">Putative penicillin-binding protein 4 (PBP-4)</fullName>
    </submittedName>
</protein>
<evidence type="ECO:0000259" key="2">
    <source>
        <dbReference type="Pfam" id="PF00144"/>
    </source>
</evidence>
<proteinExistence type="predicted"/>
<dbReference type="Pfam" id="PF00144">
    <property type="entry name" value="Beta-lactamase"/>
    <property type="match status" value="1"/>
</dbReference>
<dbReference type="STRING" id="457427.SSOG_00860"/>
<evidence type="ECO:0000313" key="4">
    <source>
        <dbReference type="Proteomes" id="UP000003963"/>
    </source>
</evidence>
<organism evidence="3 4">
    <name type="scientific">Streptomyces himastatinicus ATCC 53653</name>
    <dbReference type="NCBI Taxonomy" id="457427"/>
    <lineage>
        <taxon>Bacteria</taxon>
        <taxon>Bacillati</taxon>
        <taxon>Actinomycetota</taxon>
        <taxon>Actinomycetes</taxon>
        <taxon>Kitasatosporales</taxon>
        <taxon>Streptomycetaceae</taxon>
        <taxon>Streptomyces</taxon>
        <taxon>Streptomyces violaceusniger group</taxon>
    </lineage>
</organism>
<sequence length="526" mass="54911">MRRSPTRSPGSASTTTTCPGTRTRTRCPRTGRASGSSPGTSRPRAGCRDRPGPSPVPSVPTVATVPGKESTVLHRPMDTSVDKRRPTAPHRLEDRLHALARAHQVPGAQLAVHSGGTTRSKHTGVLDSITGEPFTAGTAVPIGSLTKCYTATVVMLLVADGDVELDDQLGDHVPELRRAGPPCTVRQVLSHTAGLASGPDSDHVAALTTARYLQAHCTDGKLVMEPGTDFSYSNAGYVAAGRLIETVTGMSWQDAVRSILLDPLGTVPSFIGAPGAPMRQAARGHSANKASGRTRPVRQNLAPAEAAAGALMASAPDLVALALAHTQDGPGGLLPPELAEEMRRPVPGADPGVLADGWGLGFALFQQGDATWFGHDGNAQGTSCYLRADPHTGTVVAFTSNSNSGADMWHELSAELEEFTGIRVPGTPARPRPAATPMASTAQCTGIYLNGDIEYQVTMSDSGTLALSVDGDVPAPLVCHEDLTCDLVDPSSGRRIPGGRFVRDPRTGTVDRIQLSGRMARKSALV</sequence>
<dbReference type="InterPro" id="IPR050491">
    <property type="entry name" value="AmpC-like"/>
</dbReference>
<dbReference type="EMBL" id="GG657754">
    <property type="protein sequence ID" value="EFL21148.1"/>
    <property type="molecule type" value="Genomic_DNA"/>
</dbReference>
<gene>
    <name evidence="3" type="ORF">SSOG_00860</name>
</gene>
<accession>D9WFR2</accession>
<evidence type="ECO:0000313" key="3">
    <source>
        <dbReference type="EMBL" id="EFL21148.1"/>
    </source>
</evidence>
<feature type="compositionally biased region" description="Polar residues" evidence="1">
    <location>
        <begin position="1"/>
        <end position="13"/>
    </location>
</feature>
<dbReference type="HOGENOM" id="CLU_020027_13_0_11"/>
<dbReference type="Proteomes" id="UP000003963">
    <property type="component" value="Unassembled WGS sequence"/>
</dbReference>
<reference evidence="3 4" key="1">
    <citation type="submission" date="2009-02" db="EMBL/GenBank/DDBJ databases">
        <title>Annotation of Streptomyces hygroscopicus strain ATCC 53653.</title>
        <authorList>
            <consortium name="The Broad Institute Genome Sequencing Platform"/>
            <consortium name="Broad Institute Microbial Sequencing Center"/>
            <person name="Fischbach M."/>
            <person name="Godfrey P."/>
            <person name="Ward D."/>
            <person name="Young S."/>
            <person name="Zeng Q."/>
            <person name="Koehrsen M."/>
            <person name="Alvarado L."/>
            <person name="Berlin A.M."/>
            <person name="Bochicchio J."/>
            <person name="Borenstein D."/>
            <person name="Chapman S.B."/>
            <person name="Chen Z."/>
            <person name="Engels R."/>
            <person name="Freedman E."/>
            <person name="Gellesch M."/>
            <person name="Goldberg J."/>
            <person name="Griggs A."/>
            <person name="Gujja S."/>
            <person name="Heilman E.R."/>
            <person name="Heiman D.I."/>
            <person name="Hepburn T.A."/>
            <person name="Howarth C."/>
            <person name="Jen D."/>
            <person name="Larson L."/>
            <person name="Lewis B."/>
            <person name="Mehta T."/>
            <person name="Park D."/>
            <person name="Pearson M."/>
            <person name="Richards J."/>
            <person name="Roberts A."/>
            <person name="Saif S."/>
            <person name="Shea T.D."/>
            <person name="Shenoy N."/>
            <person name="Sisk P."/>
            <person name="Stolte C."/>
            <person name="Sykes S.N."/>
            <person name="Thomson T."/>
            <person name="Walk T."/>
            <person name="White J."/>
            <person name="Yandava C."/>
            <person name="Straight P."/>
            <person name="Clardy J."/>
            <person name="Hung D."/>
            <person name="Kolter R."/>
            <person name="Mekalanos J."/>
            <person name="Walker S."/>
            <person name="Walsh C.T."/>
            <person name="Wieland-Brown L.C."/>
            <person name="Haas B."/>
            <person name="Nusbaum C."/>
            <person name="Birren B."/>
        </authorList>
    </citation>
    <scope>NUCLEOTIDE SEQUENCE [LARGE SCALE GENOMIC DNA]</scope>
    <source>
        <strain evidence="3 4">ATCC 53653</strain>
    </source>
</reference>
<dbReference type="PANTHER" id="PTHR46825">
    <property type="entry name" value="D-ALANYL-D-ALANINE-CARBOXYPEPTIDASE/ENDOPEPTIDASE AMPH"/>
    <property type="match status" value="1"/>
</dbReference>
<keyword evidence="4" id="KW-1185">Reference proteome</keyword>
<dbReference type="PANTHER" id="PTHR46825:SF9">
    <property type="entry name" value="BETA-LACTAMASE-RELATED DOMAIN-CONTAINING PROTEIN"/>
    <property type="match status" value="1"/>
</dbReference>
<dbReference type="InterPro" id="IPR001466">
    <property type="entry name" value="Beta-lactam-related"/>
</dbReference>
<evidence type="ECO:0000256" key="1">
    <source>
        <dbReference type="SAM" id="MobiDB-lite"/>
    </source>
</evidence>
<dbReference type="InterPro" id="IPR012338">
    <property type="entry name" value="Beta-lactam/transpept-like"/>
</dbReference>
<dbReference type="SUPFAM" id="SSF56601">
    <property type="entry name" value="beta-lactamase/transpeptidase-like"/>
    <property type="match status" value="1"/>
</dbReference>
<dbReference type="AlphaFoldDB" id="D9WFR2"/>
<feature type="region of interest" description="Disordered" evidence="1">
    <location>
        <begin position="1"/>
        <end position="65"/>
    </location>
</feature>
<dbReference type="Gene3D" id="3.40.710.10">
    <property type="entry name" value="DD-peptidase/beta-lactamase superfamily"/>
    <property type="match status" value="1"/>
</dbReference>
<feature type="domain" description="Beta-lactamase-related" evidence="2">
    <location>
        <begin position="96"/>
        <end position="407"/>
    </location>
</feature>
<name>D9WFR2_9ACTN</name>